<gene>
    <name evidence="3" type="ORF">JX265_012092</name>
</gene>
<dbReference type="Pfam" id="PF06985">
    <property type="entry name" value="HET"/>
    <property type="match status" value="1"/>
</dbReference>
<dbReference type="Pfam" id="PF26640">
    <property type="entry name" value="DUF8212"/>
    <property type="match status" value="1"/>
</dbReference>
<feature type="domain" description="Heterokaryon incompatibility" evidence="1">
    <location>
        <begin position="22"/>
        <end position="113"/>
    </location>
</feature>
<proteinExistence type="predicted"/>
<dbReference type="AlphaFoldDB" id="A0A9Q0AIU8"/>
<evidence type="ECO:0000313" key="3">
    <source>
        <dbReference type="EMBL" id="KAI1855829.1"/>
    </source>
</evidence>
<reference evidence="3" key="1">
    <citation type="submission" date="2021-03" db="EMBL/GenBank/DDBJ databases">
        <title>Revisited historic fungal species revealed as producer of novel bioactive compounds through whole genome sequencing and comparative genomics.</title>
        <authorList>
            <person name="Vignolle G.A."/>
            <person name="Hochenegger N."/>
            <person name="Mach R.L."/>
            <person name="Mach-Aigner A.R."/>
            <person name="Javad Rahimi M."/>
            <person name="Salim K.A."/>
            <person name="Chan C.M."/>
            <person name="Lim L.B.L."/>
            <person name="Cai F."/>
            <person name="Druzhinina I.S."/>
            <person name="U'Ren J.M."/>
            <person name="Derntl C."/>
        </authorList>
    </citation>
    <scope>NUCLEOTIDE SEQUENCE</scope>
    <source>
        <strain evidence="3">TUCIM 5799</strain>
    </source>
</reference>
<dbReference type="InterPro" id="IPR058525">
    <property type="entry name" value="DUF8212"/>
</dbReference>
<accession>A0A9Q0AIU8</accession>
<evidence type="ECO:0008006" key="5">
    <source>
        <dbReference type="Google" id="ProtNLM"/>
    </source>
</evidence>
<dbReference type="Proteomes" id="UP000829685">
    <property type="component" value="Unassembled WGS sequence"/>
</dbReference>
<keyword evidence="4" id="KW-1185">Reference proteome</keyword>
<protein>
    <recommendedName>
        <fullName evidence="5">Heterokaryon incompatibility domain-containing protein</fullName>
    </recommendedName>
</protein>
<name>A0A9Q0AIU8_9PEZI</name>
<feature type="domain" description="DUF8212" evidence="2">
    <location>
        <begin position="228"/>
        <end position="253"/>
    </location>
</feature>
<dbReference type="PANTHER" id="PTHR10622:SF12">
    <property type="entry name" value="HET DOMAIN-CONTAINING PROTEIN"/>
    <property type="match status" value="1"/>
</dbReference>
<sequence>MWLINATTLKLEFFHNATDAPYAILSHTWGDEEVSFRDFQDTSTAAARKGYGKIVQTCEHALKHDPPLQYCWVDTCCIDKSSSAELTEAINSMWQWYKQSRACFVFLSDLPARDGMSSPELFEAELSKCRWFERGWTLQELIAPPNVLFYDQRWGLRGTKSELKSQLERITTVPWESLLDCDEAQDCGVARKMSWASRRRTTRVEDTAYCLLGLFGVHMPLIYGEGEQAFIRLQEHIIKDTHDRSIFAWTSLSDNEVVRGIFASSPAEFIHSGNIRAVANHSKKDVEFTLTNKGMRFTDYITIFPEGRDQHGLDLECIEVIDKEKPVGFVWIPLLRIAGCGFVRIWPGTLSRSNAFRGITKTLLLNRRMETFFVAKCISPSLATTIANQYIRAIPIIWNLARITLLRVEPQDYWDSTKGLFLMPSRGRTLVGYVRFRLISAYGQEIQCLLGFRVHYPYMATILPENACERVFATYHLWTNKADDWLFISSAQQQTISDPEMFLSHIGAEVLHSMRKDAENRDHPCCNAQGLGFKTYVHEHTRIVIQVQRSKLAEEGFETGEVLQIEISAYDFN</sequence>
<dbReference type="InterPro" id="IPR010730">
    <property type="entry name" value="HET"/>
</dbReference>
<evidence type="ECO:0000259" key="2">
    <source>
        <dbReference type="Pfam" id="PF26640"/>
    </source>
</evidence>
<dbReference type="EMBL" id="JAFIMR010000049">
    <property type="protein sequence ID" value="KAI1855829.1"/>
    <property type="molecule type" value="Genomic_DNA"/>
</dbReference>
<comment type="caution">
    <text evidence="3">The sequence shown here is derived from an EMBL/GenBank/DDBJ whole genome shotgun (WGS) entry which is preliminary data.</text>
</comment>
<evidence type="ECO:0000259" key="1">
    <source>
        <dbReference type="Pfam" id="PF06985"/>
    </source>
</evidence>
<organism evidence="3 4">
    <name type="scientific">Neoarthrinium moseri</name>
    <dbReference type="NCBI Taxonomy" id="1658444"/>
    <lineage>
        <taxon>Eukaryota</taxon>
        <taxon>Fungi</taxon>
        <taxon>Dikarya</taxon>
        <taxon>Ascomycota</taxon>
        <taxon>Pezizomycotina</taxon>
        <taxon>Sordariomycetes</taxon>
        <taxon>Xylariomycetidae</taxon>
        <taxon>Amphisphaeriales</taxon>
        <taxon>Apiosporaceae</taxon>
        <taxon>Neoarthrinium</taxon>
    </lineage>
</organism>
<dbReference type="PANTHER" id="PTHR10622">
    <property type="entry name" value="HET DOMAIN-CONTAINING PROTEIN"/>
    <property type="match status" value="1"/>
</dbReference>
<evidence type="ECO:0000313" key="4">
    <source>
        <dbReference type="Proteomes" id="UP000829685"/>
    </source>
</evidence>